<feature type="region of interest" description="Disordered" evidence="2">
    <location>
        <begin position="210"/>
        <end position="233"/>
    </location>
</feature>
<evidence type="ECO:0000259" key="3">
    <source>
        <dbReference type="PROSITE" id="PS51746"/>
    </source>
</evidence>
<feature type="compositionally biased region" description="Pro residues" evidence="2">
    <location>
        <begin position="67"/>
        <end position="80"/>
    </location>
</feature>
<feature type="compositionally biased region" description="Polar residues" evidence="2">
    <location>
        <begin position="345"/>
        <end position="372"/>
    </location>
</feature>
<feature type="domain" description="PPM-type phosphatase" evidence="3">
    <location>
        <begin position="141"/>
        <end position="636"/>
    </location>
</feature>
<feature type="compositionally biased region" description="Polar residues" evidence="2">
    <location>
        <begin position="17"/>
        <end position="36"/>
    </location>
</feature>
<feature type="region of interest" description="Disordered" evidence="2">
    <location>
        <begin position="311"/>
        <end position="404"/>
    </location>
</feature>
<sequence>MNRLQLQRYSGGFPRVRSNSLSTLTVSAPPSSSSRQVLPGPPRLPSEGPKQPHQSQQHSQLALTPPGLQPPLFPCTPPLTPSFGLNSNTNPSSSSVSSHPSETHRATKRQRLKYHLDVGAYGIPKHRSHRHNQQCAGFSTASSLPHTSLSVQIGEDAYFVRDNAMGIADGVGGWARSAAPYSTHHPSPSALFSRRLMHFCSAEIDTLSNNGSTDLRSIPSSGSSSSHRPPSARFSFEHHLKPRQSPHAPPSYDQYSFSELEDSLHSSLDELSEGIDVLQILERAYDSTVKAHVAPSSSSPLTTGSSTALLAVLDHPPPSSAGSQSTTLPQYPEAPQKNYAAGSLQPFSEPSPNPSSADSWTPTLSTSKSATIPKQALSSSSPSCSPTSTSTSNQSDATGDSLLTEDLPTSPINYDAVLHIAHLGDCMGMLVRGDTIVWRSDEMWWGYNHPLQLGPPSACTGSPPQPTNPDEPLHLPVLPHTFTLPVLADDILILASDGLSDNLWDEDILDEILKFRGQQILGTSSPTPTNLLRRKAFAGLLSEALCSRAKHVSERRPSLSASQTRHRSSRTPSSSPKFTVIAEEPYPTTVPLTPSVSLVTSEETDEEVPFGRRARQAGKVFRGGKHDDISVIVAVISPVASSSQAHDSTAVPSAKSNSNPHTPSQL</sequence>
<evidence type="ECO:0000313" key="4">
    <source>
        <dbReference type="EMBL" id="KAF9523003.1"/>
    </source>
</evidence>
<gene>
    <name evidence="4" type="ORF">CPB83DRAFT_910953</name>
</gene>
<dbReference type="AlphaFoldDB" id="A0A9P6E5X7"/>
<feature type="compositionally biased region" description="Polar residues" evidence="2">
    <location>
        <begin position="646"/>
        <end position="666"/>
    </location>
</feature>
<dbReference type="InterPro" id="IPR039123">
    <property type="entry name" value="PPTC7"/>
</dbReference>
<comment type="cofactor">
    <cofactor evidence="1">
        <name>Mg(2+)</name>
        <dbReference type="ChEBI" id="CHEBI:18420"/>
    </cofactor>
</comment>
<feature type="compositionally biased region" description="Low complexity" evidence="2">
    <location>
        <begin position="86"/>
        <end position="100"/>
    </location>
</feature>
<comment type="caution">
    <text evidence="4">The sequence shown here is derived from an EMBL/GenBank/DDBJ whole genome shotgun (WGS) entry which is preliminary data.</text>
</comment>
<dbReference type="EMBL" id="MU157927">
    <property type="protein sequence ID" value="KAF9523003.1"/>
    <property type="molecule type" value="Genomic_DNA"/>
</dbReference>
<feature type="compositionally biased region" description="Polar residues" evidence="2">
    <location>
        <begin position="320"/>
        <end position="329"/>
    </location>
</feature>
<keyword evidence="1" id="KW-0904">Protein phosphatase</keyword>
<protein>
    <recommendedName>
        <fullName evidence="1">Protein phosphatase</fullName>
        <ecNumber evidence="1">3.1.3.16</ecNumber>
    </recommendedName>
</protein>
<feature type="region of interest" description="Disordered" evidence="2">
    <location>
        <begin position="1"/>
        <end position="107"/>
    </location>
</feature>
<keyword evidence="5" id="KW-1185">Reference proteome</keyword>
<dbReference type="SUPFAM" id="SSF81606">
    <property type="entry name" value="PP2C-like"/>
    <property type="match status" value="1"/>
</dbReference>
<comment type="catalytic activity">
    <reaction evidence="1">
        <text>O-phospho-L-threonyl-[protein] + H2O = L-threonyl-[protein] + phosphate</text>
        <dbReference type="Rhea" id="RHEA:47004"/>
        <dbReference type="Rhea" id="RHEA-COMP:11060"/>
        <dbReference type="Rhea" id="RHEA-COMP:11605"/>
        <dbReference type="ChEBI" id="CHEBI:15377"/>
        <dbReference type="ChEBI" id="CHEBI:30013"/>
        <dbReference type="ChEBI" id="CHEBI:43474"/>
        <dbReference type="ChEBI" id="CHEBI:61977"/>
        <dbReference type="EC" id="3.1.3.16"/>
    </reaction>
</comment>
<feature type="compositionally biased region" description="Low complexity" evidence="2">
    <location>
        <begin position="378"/>
        <end position="392"/>
    </location>
</feature>
<feature type="compositionally biased region" description="Low complexity" evidence="2">
    <location>
        <begin position="216"/>
        <end position="233"/>
    </location>
</feature>
<comment type="similarity">
    <text evidence="1">Belongs to the PP2C family.</text>
</comment>
<dbReference type="Proteomes" id="UP000807306">
    <property type="component" value="Unassembled WGS sequence"/>
</dbReference>
<keyword evidence="1" id="KW-0479">Metal-binding</keyword>
<dbReference type="PROSITE" id="PS51746">
    <property type="entry name" value="PPM_2"/>
    <property type="match status" value="1"/>
</dbReference>
<dbReference type="SMART" id="SM00332">
    <property type="entry name" value="PP2Cc"/>
    <property type="match status" value="1"/>
</dbReference>
<comment type="catalytic activity">
    <reaction evidence="1">
        <text>O-phospho-L-seryl-[protein] + H2O = L-seryl-[protein] + phosphate</text>
        <dbReference type="Rhea" id="RHEA:20629"/>
        <dbReference type="Rhea" id="RHEA-COMP:9863"/>
        <dbReference type="Rhea" id="RHEA-COMP:11604"/>
        <dbReference type="ChEBI" id="CHEBI:15377"/>
        <dbReference type="ChEBI" id="CHEBI:29999"/>
        <dbReference type="ChEBI" id="CHEBI:43474"/>
        <dbReference type="ChEBI" id="CHEBI:83421"/>
        <dbReference type="EC" id="3.1.3.16"/>
    </reaction>
</comment>
<dbReference type="InterPro" id="IPR001932">
    <property type="entry name" value="PPM-type_phosphatase-like_dom"/>
</dbReference>
<feature type="compositionally biased region" description="Low complexity" evidence="2">
    <location>
        <begin position="49"/>
        <end position="66"/>
    </location>
</feature>
<dbReference type="OrthoDB" id="60843at2759"/>
<keyword evidence="1" id="KW-0464">Manganese</keyword>
<evidence type="ECO:0000313" key="5">
    <source>
        <dbReference type="Proteomes" id="UP000807306"/>
    </source>
</evidence>
<dbReference type="InterPro" id="IPR036457">
    <property type="entry name" value="PPM-type-like_dom_sf"/>
</dbReference>
<keyword evidence="1" id="KW-0378">Hydrolase</keyword>
<proteinExistence type="inferred from homology"/>
<dbReference type="PANTHER" id="PTHR12320:SF84">
    <property type="entry name" value="PROTEIN PHOSPHATASE"/>
    <property type="match status" value="1"/>
</dbReference>
<dbReference type="PANTHER" id="PTHR12320">
    <property type="entry name" value="PROTEIN PHOSPHATASE 2C"/>
    <property type="match status" value="1"/>
</dbReference>
<accession>A0A9P6E5X7</accession>
<dbReference type="EC" id="3.1.3.16" evidence="1"/>
<evidence type="ECO:0000256" key="1">
    <source>
        <dbReference type="RuleBase" id="RU366020"/>
    </source>
</evidence>
<organism evidence="4 5">
    <name type="scientific">Crepidotus variabilis</name>
    <dbReference type="NCBI Taxonomy" id="179855"/>
    <lineage>
        <taxon>Eukaryota</taxon>
        <taxon>Fungi</taxon>
        <taxon>Dikarya</taxon>
        <taxon>Basidiomycota</taxon>
        <taxon>Agaricomycotina</taxon>
        <taxon>Agaricomycetes</taxon>
        <taxon>Agaricomycetidae</taxon>
        <taxon>Agaricales</taxon>
        <taxon>Agaricineae</taxon>
        <taxon>Crepidotaceae</taxon>
        <taxon>Crepidotus</taxon>
    </lineage>
</organism>
<reference evidence="4" key="1">
    <citation type="submission" date="2020-11" db="EMBL/GenBank/DDBJ databases">
        <authorList>
            <consortium name="DOE Joint Genome Institute"/>
            <person name="Ahrendt S."/>
            <person name="Riley R."/>
            <person name="Andreopoulos W."/>
            <person name="Labutti K."/>
            <person name="Pangilinan J."/>
            <person name="Ruiz-Duenas F.J."/>
            <person name="Barrasa J.M."/>
            <person name="Sanchez-Garcia M."/>
            <person name="Camarero S."/>
            <person name="Miyauchi S."/>
            <person name="Serrano A."/>
            <person name="Linde D."/>
            <person name="Babiker R."/>
            <person name="Drula E."/>
            <person name="Ayuso-Fernandez I."/>
            <person name="Pacheco R."/>
            <person name="Padilla G."/>
            <person name="Ferreira P."/>
            <person name="Barriuso J."/>
            <person name="Kellner H."/>
            <person name="Castanera R."/>
            <person name="Alfaro M."/>
            <person name="Ramirez L."/>
            <person name="Pisabarro A.G."/>
            <person name="Kuo A."/>
            <person name="Tritt A."/>
            <person name="Lipzen A."/>
            <person name="He G."/>
            <person name="Yan M."/>
            <person name="Ng V."/>
            <person name="Cullen D."/>
            <person name="Martin F."/>
            <person name="Rosso M.-N."/>
            <person name="Henrissat B."/>
            <person name="Hibbett D."/>
            <person name="Martinez A.T."/>
            <person name="Grigoriev I.V."/>
        </authorList>
    </citation>
    <scope>NUCLEOTIDE SEQUENCE</scope>
    <source>
        <strain evidence="4">CBS 506.95</strain>
    </source>
</reference>
<evidence type="ECO:0000256" key="2">
    <source>
        <dbReference type="SAM" id="MobiDB-lite"/>
    </source>
</evidence>
<dbReference type="GO" id="GO:0046872">
    <property type="term" value="F:metal ion binding"/>
    <property type="evidence" value="ECO:0007669"/>
    <property type="project" value="UniProtKB-UniRule"/>
</dbReference>
<feature type="region of interest" description="Disordered" evidence="2">
    <location>
        <begin position="640"/>
        <end position="666"/>
    </location>
</feature>
<comment type="cofactor">
    <cofactor evidence="1">
        <name>Mn(2+)</name>
        <dbReference type="ChEBI" id="CHEBI:29035"/>
    </cofactor>
</comment>
<dbReference type="GO" id="GO:0004722">
    <property type="term" value="F:protein serine/threonine phosphatase activity"/>
    <property type="evidence" value="ECO:0007669"/>
    <property type="project" value="UniProtKB-EC"/>
</dbReference>
<dbReference type="Gene3D" id="3.60.40.10">
    <property type="entry name" value="PPM-type phosphatase domain"/>
    <property type="match status" value="1"/>
</dbReference>
<keyword evidence="1" id="KW-0460">Magnesium</keyword>
<name>A0A9P6E5X7_9AGAR</name>
<feature type="region of interest" description="Disordered" evidence="2">
    <location>
        <begin position="552"/>
        <end position="577"/>
    </location>
</feature>